<dbReference type="EMBL" id="JAINDJ010000002">
    <property type="protein sequence ID" value="KAG9459428.1"/>
    <property type="molecule type" value="Genomic_DNA"/>
</dbReference>
<proteinExistence type="predicted"/>
<dbReference type="Gene3D" id="3.80.10.10">
    <property type="entry name" value="Ribonuclease Inhibitor"/>
    <property type="match status" value="3"/>
</dbReference>
<dbReference type="FunFam" id="3.80.10.10:FF:000276">
    <property type="entry name" value="F-box/LRR-repeat protein 3"/>
    <property type="match status" value="1"/>
</dbReference>
<protein>
    <recommendedName>
        <fullName evidence="1">F-box/LRR-repeat protein 15-like leucin rich repeat domain-containing protein</fullName>
    </recommendedName>
</protein>
<dbReference type="AlphaFoldDB" id="A0AAV7FE67"/>
<dbReference type="InterPro" id="IPR032675">
    <property type="entry name" value="LRR_dom_sf"/>
</dbReference>
<accession>A0AAV7FE67</accession>
<dbReference type="InterPro" id="IPR057207">
    <property type="entry name" value="FBXL15_LRR"/>
</dbReference>
<evidence type="ECO:0000313" key="2">
    <source>
        <dbReference type="EMBL" id="KAG9459428.1"/>
    </source>
</evidence>
<dbReference type="InterPro" id="IPR006553">
    <property type="entry name" value="Leu-rich_rpt_Cys-con_subtyp"/>
</dbReference>
<dbReference type="GO" id="GO:0019005">
    <property type="term" value="C:SCF ubiquitin ligase complex"/>
    <property type="evidence" value="ECO:0007669"/>
    <property type="project" value="TreeGrafter"/>
</dbReference>
<comment type="caution">
    <text evidence="2">The sequence shown here is derived from an EMBL/GenBank/DDBJ whole genome shotgun (WGS) entry which is preliminary data.</text>
</comment>
<reference evidence="2 3" key="1">
    <citation type="submission" date="2021-07" db="EMBL/GenBank/DDBJ databases">
        <title>The Aristolochia fimbriata genome: insights into angiosperm evolution, floral development and chemical biosynthesis.</title>
        <authorList>
            <person name="Jiao Y."/>
        </authorList>
    </citation>
    <scope>NUCLEOTIDE SEQUENCE [LARGE SCALE GENOMIC DNA]</scope>
    <source>
        <strain evidence="2">IBCAS-2021</strain>
        <tissue evidence="2">Leaf</tissue>
    </source>
</reference>
<evidence type="ECO:0000313" key="3">
    <source>
        <dbReference type="Proteomes" id="UP000825729"/>
    </source>
</evidence>
<evidence type="ECO:0000259" key="1">
    <source>
        <dbReference type="Pfam" id="PF25372"/>
    </source>
</evidence>
<dbReference type="Proteomes" id="UP000825729">
    <property type="component" value="Unassembled WGS sequence"/>
</dbReference>
<keyword evidence="3" id="KW-1185">Reference proteome</keyword>
<name>A0AAV7FE67_ARIFI</name>
<dbReference type="GO" id="GO:0031146">
    <property type="term" value="P:SCF-dependent proteasomal ubiquitin-dependent protein catabolic process"/>
    <property type="evidence" value="ECO:0007669"/>
    <property type="project" value="TreeGrafter"/>
</dbReference>
<dbReference type="SMART" id="SM00367">
    <property type="entry name" value="LRR_CC"/>
    <property type="match status" value="16"/>
</dbReference>
<gene>
    <name evidence="2" type="ORF">H6P81_003936</name>
</gene>
<dbReference type="SUPFAM" id="SSF52047">
    <property type="entry name" value="RNI-like"/>
    <property type="match status" value="2"/>
</dbReference>
<organism evidence="2 3">
    <name type="scientific">Aristolochia fimbriata</name>
    <name type="common">White veined hardy Dutchman's pipe vine</name>
    <dbReference type="NCBI Taxonomy" id="158543"/>
    <lineage>
        <taxon>Eukaryota</taxon>
        <taxon>Viridiplantae</taxon>
        <taxon>Streptophyta</taxon>
        <taxon>Embryophyta</taxon>
        <taxon>Tracheophyta</taxon>
        <taxon>Spermatophyta</taxon>
        <taxon>Magnoliopsida</taxon>
        <taxon>Magnoliidae</taxon>
        <taxon>Piperales</taxon>
        <taxon>Aristolochiaceae</taxon>
        <taxon>Aristolochia</taxon>
    </lineage>
</organism>
<feature type="domain" description="F-box/LRR-repeat protein 15-like leucin rich repeat" evidence="1">
    <location>
        <begin position="400"/>
        <end position="573"/>
    </location>
</feature>
<sequence length="650" mass="71674">MKRLSLSPVSILTSLSEDLLLNILDRLREEADRKTWRLVCYDFLRLESLHRKSLRVLRHEALPALLRRYSSLDRLDFSVCPRVDDLVLVLSFAHPAWARGLRSLVLSRATAVSFAGLEAAVRACPSLEEVDVSYCSRFGDREAAALSCAAGLRDLKLVKCLDITDVGLAKIAVGCQRLEKLSLKWCLEISDLGLDLLSKKCRDLKFLDISYLKISNKSLQSISSLRKLESLFMVGCSNLDDEAMDFLKNGNASLKCIDLSRCEMVTSTGLASVIKRHRCLQQITARHSIPELSLPLLVNLKELVNLTSIRLDGLQLSASVLQTLGHVCKNLVEIGLSKCKGVTNEGVGAIVNDQLQIIDLTCCSAITDDAIRDIANKCQKLLTLRLESCSSITEAGFDRLATGCSSLKELDLTDCNVNDTGLKCLSECLELVDLKLGLCTLISDKGLTYIGSNCKNLCELDLYRCTGVGDAGLASVARGCKKLRKLNICYCGQITDEGFTYLSLLKQLADLEMRNVVKVTSKGVAAIAMGCRGLAQLEMKRCYLVDDMGFLALAQYARNLRQINMSYCPVSDVSLCVMLGNLGCLQDVKMEHVTRVSLEGFELGLRASCDKLKKVKLVASLKNLLSRELILLLQARGCKIRWVDKPLVLV</sequence>
<dbReference type="Pfam" id="PF25372">
    <property type="entry name" value="DUF7885"/>
    <property type="match status" value="1"/>
</dbReference>
<dbReference type="PANTHER" id="PTHR13318">
    <property type="entry name" value="PARTNER OF PAIRED, ISOFORM B-RELATED"/>
    <property type="match status" value="1"/>
</dbReference>